<evidence type="ECO:0000256" key="6">
    <source>
        <dbReference type="SAM" id="Phobius"/>
    </source>
</evidence>
<feature type="transmembrane region" description="Helical" evidence="6">
    <location>
        <begin position="29"/>
        <end position="49"/>
    </location>
</feature>
<dbReference type="EMBL" id="SDKM01000016">
    <property type="protein sequence ID" value="RYP85565.1"/>
    <property type="molecule type" value="Genomic_DNA"/>
</dbReference>
<reference evidence="7 8" key="1">
    <citation type="submission" date="2019-01" db="EMBL/GenBank/DDBJ databases">
        <title>Nocardioides guangzhouensis sp. nov., an actinobacterium isolated from soil.</title>
        <authorList>
            <person name="Fu Y."/>
            <person name="Cai Y."/>
            <person name="Lin Z."/>
            <person name="Chen P."/>
        </authorList>
    </citation>
    <scope>NUCLEOTIDE SEQUENCE [LARGE SCALE GENOMIC DNA]</scope>
    <source>
        <strain evidence="7 8">130</strain>
    </source>
</reference>
<feature type="transmembrane region" description="Helical" evidence="6">
    <location>
        <begin position="150"/>
        <end position="174"/>
    </location>
</feature>
<dbReference type="RefSeq" id="WP_134717726.1">
    <property type="nucleotide sequence ID" value="NZ_SDKM01000016.1"/>
</dbReference>
<evidence type="ECO:0000256" key="5">
    <source>
        <dbReference type="ARBA" id="ARBA00023136"/>
    </source>
</evidence>
<keyword evidence="2" id="KW-1003">Cell membrane</keyword>
<evidence type="ECO:0000313" key="8">
    <source>
        <dbReference type="Proteomes" id="UP000295198"/>
    </source>
</evidence>
<feature type="transmembrane region" description="Helical" evidence="6">
    <location>
        <begin position="124"/>
        <end position="144"/>
    </location>
</feature>
<comment type="caution">
    <text evidence="7">The sequence shown here is derived from an EMBL/GenBank/DDBJ whole genome shotgun (WGS) entry which is preliminary data.</text>
</comment>
<evidence type="ECO:0000256" key="2">
    <source>
        <dbReference type="ARBA" id="ARBA00022475"/>
    </source>
</evidence>
<evidence type="ECO:0000256" key="1">
    <source>
        <dbReference type="ARBA" id="ARBA00004651"/>
    </source>
</evidence>
<keyword evidence="5 6" id="KW-0472">Membrane</keyword>
<dbReference type="OrthoDB" id="3701119at2"/>
<dbReference type="Proteomes" id="UP000295198">
    <property type="component" value="Unassembled WGS sequence"/>
</dbReference>
<organism evidence="7 8">
    <name type="scientific">Nocardioides guangzhouensis</name>
    <dbReference type="NCBI Taxonomy" id="2497878"/>
    <lineage>
        <taxon>Bacteria</taxon>
        <taxon>Bacillati</taxon>
        <taxon>Actinomycetota</taxon>
        <taxon>Actinomycetes</taxon>
        <taxon>Propionibacteriales</taxon>
        <taxon>Nocardioidaceae</taxon>
        <taxon>Nocardioides</taxon>
    </lineage>
</organism>
<keyword evidence="8" id="KW-1185">Reference proteome</keyword>
<keyword evidence="3 6" id="KW-0812">Transmembrane</keyword>
<dbReference type="InterPro" id="IPR050833">
    <property type="entry name" value="Poly_Biosynth_Transport"/>
</dbReference>
<dbReference type="PANTHER" id="PTHR30250:SF26">
    <property type="entry name" value="PSMA PROTEIN"/>
    <property type="match status" value="1"/>
</dbReference>
<feature type="transmembrane region" description="Helical" evidence="6">
    <location>
        <begin position="365"/>
        <end position="383"/>
    </location>
</feature>
<dbReference type="AlphaFoldDB" id="A0A4Q4ZD65"/>
<dbReference type="CDD" id="cd13126">
    <property type="entry name" value="MATE_like_11"/>
    <property type="match status" value="1"/>
</dbReference>
<sequence length="403" mass="41813">MSSLTNFVVAATAAHQLDATHLGAYSLAFLTYTVALTASRGLATDPLMVRLSGSDPATWRSAVRRSTGTATVVGVTAGLIVMLVALYVPAPISGAMLALGLVLPFLLLQDAWRYAFFVDGRPKAALVNDLVWAAALVPTITVVAEMSEPSAFGFVLAWGCSAGVAALAGCWQAWCLPRPGQTRAWLVAHRDLNVRFMMEGMAGSGSGQLRASGVSYTLGLSAVGYLQVVNTLMGPFQVLLHGSGAVFIPELGVLARENLDRVRSACLVRGMALAAAALSWGLLLWILLPHGLGQLVVGDLWVEARPLVPLATVSLMGTSLMAGAGAGLHALGGARRSLRVMLACSTLVVVLSVGGAVVAGLPGTMIGTAIAAWTGVVLAWRALRNQVAEDRALRAQALPEAVS</sequence>
<evidence type="ECO:0000256" key="4">
    <source>
        <dbReference type="ARBA" id="ARBA00022989"/>
    </source>
</evidence>
<evidence type="ECO:0008006" key="9">
    <source>
        <dbReference type="Google" id="ProtNLM"/>
    </source>
</evidence>
<gene>
    <name evidence="7" type="ORF">EKO23_12485</name>
</gene>
<dbReference type="GO" id="GO:0005886">
    <property type="term" value="C:plasma membrane"/>
    <property type="evidence" value="ECO:0007669"/>
    <property type="project" value="UniProtKB-SubCell"/>
</dbReference>
<comment type="subcellular location">
    <subcellularLocation>
        <location evidence="1">Cell membrane</location>
        <topology evidence="1">Multi-pass membrane protein</topology>
    </subcellularLocation>
</comment>
<dbReference type="PANTHER" id="PTHR30250">
    <property type="entry name" value="PST FAMILY PREDICTED COLANIC ACID TRANSPORTER"/>
    <property type="match status" value="1"/>
</dbReference>
<feature type="transmembrane region" description="Helical" evidence="6">
    <location>
        <begin position="70"/>
        <end position="88"/>
    </location>
</feature>
<feature type="transmembrane region" description="Helical" evidence="6">
    <location>
        <begin position="94"/>
        <end position="112"/>
    </location>
</feature>
<proteinExistence type="predicted"/>
<accession>A0A4Q4ZD65</accession>
<keyword evidence="4 6" id="KW-1133">Transmembrane helix</keyword>
<feature type="transmembrane region" description="Helical" evidence="6">
    <location>
        <begin position="340"/>
        <end position="359"/>
    </location>
</feature>
<evidence type="ECO:0000313" key="7">
    <source>
        <dbReference type="EMBL" id="RYP85565.1"/>
    </source>
</evidence>
<feature type="transmembrane region" description="Helical" evidence="6">
    <location>
        <begin position="266"/>
        <end position="287"/>
    </location>
</feature>
<protein>
    <recommendedName>
        <fullName evidence="9">O-antigen/teichoic acid export membrane protein</fullName>
    </recommendedName>
</protein>
<feature type="transmembrane region" description="Helical" evidence="6">
    <location>
        <begin position="307"/>
        <end position="328"/>
    </location>
</feature>
<name>A0A4Q4ZD65_9ACTN</name>
<evidence type="ECO:0000256" key="3">
    <source>
        <dbReference type="ARBA" id="ARBA00022692"/>
    </source>
</evidence>